<proteinExistence type="inferred from homology"/>
<organism evidence="9 10">
    <name type="scientific">Lolium multiflorum</name>
    <name type="common">Italian ryegrass</name>
    <name type="synonym">Lolium perenne subsp. multiflorum</name>
    <dbReference type="NCBI Taxonomy" id="4521"/>
    <lineage>
        <taxon>Eukaryota</taxon>
        <taxon>Viridiplantae</taxon>
        <taxon>Streptophyta</taxon>
        <taxon>Embryophyta</taxon>
        <taxon>Tracheophyta</taxon>
        <taxon>Spermatophyta</taxon>
        <taxon>Magnoliopsida</taxon>
        <taxon>Liliopsida</taxon>
        <taxon>Poales</taxon>
        <taxon>Poaceae</taxon>
        <taxon>BOP clade</taxon>
        <taxon>Pooideae</taxon>
        <taxon>Poodae</taxon>
        <taxon>Poeae</taxon>
        <taxon>Poeae Chloroplast Group 2 (Poeae type)</taxon>
        <taxon>Loliodinae</taxon>
        <taxon>Loliinae</taxon>
        <taxon>Lolium</taxon>
    </lineage>
</organism>
<dbReference type="Gene3D" id="2.40.70.10">
    <property type="entry name" value="Acid Proteases"/>
    <property type="match status" value="2"/>
</dbReference>
<comment type="caution">
    <text evidence="9">The sequence shown here is derived from an EMBL/GenBank/DDBJ whole genome shotgun (WGS) entry which is preliminary data.</text>
</comment>
<keyword evidence="3" id="KW-0064">Aspartyl protease</keyword>
<evidence type="ECO:0000256" key="5">
    <source>
        <dbReference type="ARBA" id="ARBA00023180"/>
    </source>
</evidence>
<feature type="domain" description="Peptidase A1" evidence="8">
    <location>
        <begin position="94"/>
        <end position="441"/>
    </location>
</feature>
<protein>
    <recommendedName>
        <fullName evidence="8">Peptidase A1 domain-containing protein</fullName>
    </recommendedName>
</protein>
<dbReference type="Pfam" id="PF14541">
    <property type="entry name" value="TAXi_C"/>
    <property type="match status" value="1"/>
</dbReference>
<evidence type="ECO:0000256" key="2">
    <source>
        <dbReference type="ARBA" id="ARBA00022670"/>
    </source>
</evidence>
<dbReference type="InterPro" id="IPR021109">
    <property type="entry name" value="Peptidase_aspartic_dom_sf"/>
</dbReference>
<dbReference type="InterPro" id="IPR032799">
    <property type="entry name" value="TAXi_C"/>
</dbReference>
<feature type="active site" evidence="6">
    <location>
        <position position="112"/>
    </location>
</feature>
<evidence type="ECO:0000256" key="1">
    <source>
        <dbReference type="ARBA" id="ARBA00007447"/>
    </source>
</evidence>
<comment type="similarity">
    <text evidence="1">Belongs to the peptidase A1 family.</text>
</comment>
<keyword evidence="10" id="KW-1185">Reference proteome</keyword>
<dbReference type="AlphaFoldDB" id="A0AAD8SR84"/>
<sequence>MAGTTVSRALLLLVGVVLTEQLCGCTADVGRGDGFSVEFIHRDDVRSPYHDPSLTAHERLLAAVSRSTDRAAALSRSHVGGGAMSEVTSRPFEYLIAVRVGTPPTRMLAVADTGSDLVWLKCTDNTDPKRAPAPGKDVVFYPANSTTFGHVDCKSGACRALKGASCTPSNHCRYLYTYFDGSRTSGLLSTETFTFHDGVTGHRDEAASLRVANINFGCSTQNAGTFPADGVVGLGGSALSLVTQLGKEASIGRKFSYCLVNFFLNASSALNFGARADVTEPGAVTTPLVRSQVDTYYTVKLEAVKIGKSTFQPHGSSLIIVDSGSSLTFLDKSVLDPLVEELTKRIKLPKAESREKLMCFDISGVPMGQVVAMVPDVTLELGGGAAVTLKPQNTFVMMHEGMMCMALAAASERNPVSILGNIAQQNMHIGYDLDKRTLTFAPANCANSSPPSPQ</sequence>
<evidence type="ECO:0000313" key="10">
    <source>
        <dbReference type="Proteomes" id="UP001231189"/>
    </source>
</evidence>
<gene>
    <name evidence="9" type="ORF">QYE76_050453</name>
</gene>
<dbReference type="PANTHER" id="PTHR47967:SF128">
    <property type="entry name" value="ASPARTIC PROTEINASE CDR1-LIKE"/>
    <property type="match status" value="1"/>
</dbReference>
<evidence type="ECO:0000256" key="4">
    <source>
        <dbReference type="ARBA" id="ARBA00022801"/>
    </source>
</evidence>
<evidence type="ECO:0000256" key="3">
    <source>
        <dbReference type="ARBA" id="ARBA00022750"/>
    </source>
</evidence>
<evidence type="ECO:0000259" key="8">
    <source>
        <dbReference type="PROSITE" id="PS51767"/>
    </source>
</evidence>
<dbReference type="InterPro" id="IPR001461">
    <property type="entry name" value="Aspartic_peptidase_A1"/>
</dbReference>
<accession>A0AAD8SR84</accession>
<dbReference type="CDD" id="cd05476">
    <property type="entry name" value="pepsin_A_like_plant"/>
    <property type="match status" value="1"/>
</dbReference>
<dbReference type="InterPro" id="IPR034161">
    <property type="entry name" value="Pepsin-like_plant"/>
</dbReference>
<dbReference type="Proteomes" id="UP001231189">
    <property type="component" value="Unassembled WGS sequence"/>
</dbReference>
<dbReference type="EMBL" id="JAUUTY010000003">
    <property type="protein sequence ID" value="KAK1662294.1"/>
    <property type="molecule type" value="Genomic_DNA"/>
</dbReference>
<dbReference type="PROSITE" id="PS51767">
    <property type="entry name" value="PEPTIDASE_A1"/>
    <property type="match status" value="1"/>
</dbReference>
<reference evidence="9" key="1">
    <citation type="submission" date="2023-07" db="EMBL/GenBank/DDBJ databases">
        <title>A chromosome-level genome assembly of Lolium multiflorum.</title>
        <authorList>
            <person name="Chen Y."/>
            <person name="Copetti D."/>
            <person name="Kolliker R."/>
            <person name="Studer B."/>
        </authorList>
    </citation>
    <scope>NUCLEOTIDE SEQUENCE</scope>
    <source>
        <strain evidence="9">02402/16</strain>
        <tissue evidence="9">Leaf</tissue>
    </source>
</reference>
<feature type="signal peptide" evidence="7">
    <location>
        <begin position="1"/>
        <end position="19"/>
    </location>
</feature>
<dbReference type="PRINTS" id="PR00792">
    <property type="entry name" value="PEPSIN"/>
</dbReference>
<dbReference type="Pfam" id="PF14543">
    <property type="entry name" value="TAXi_N"/>
    <property type="match status" value="1"/>
</dbReference>
<keyword evidence="4" id="KW-0378">Hydrolase</keyword>
<dbReference type="GO" id="GO:0006508">
    <property type="term" value="P:proteolysis"/>
    <property type="evidence" value="ECO:0007669"/>
    <property type="project" value="UniProtKB-KW"/>
</dbReference>
<name>A0AAD8SR84_LOLMU</name>
<evidence type="ECO:0000313" key="9">
    <source>
        <dbReference type="EMBL" id="KAK1662294.1"/>
    </source>
</evidence>
<keyword evidence="7" id="KW-0732">Signal</keyword>
<dbReference type="InterPro" id="IPR032861">
    <property type="entry name" value="TAXi_N"/>
</dbReference>
<feature type="active site" evidence="6">
    <location>
        <position position="322"/>
    </location>
</feature>
<dbReference type="InterPro" id="IPR051708">
    <property type="entry name" value="Plant_Aspart_Prot_A1"/>
</dbReference>
<dbReference type="GO" id="GO:0005576">
    <property type="term" value="C:extracellular region"/>
    <property type="evidence" value="ECO:0007669"/>
    <property type="project" value="TreeGrafter"/>
</dbReference>
<evidence type="ECO:0000256" key="7">
    <source>
        <dbReference type="SAM" id="SignalP"/>
    </source>
</evidence>
<feature type="chain" id="PRO_5042287218" description="Peptidase A1 domain-containing protein" evidence="7">
    <location>
        <begin position="20"/>
        <end position="454"/>
    </location>
</feature>
<dbReference type="GO" id="GO:0004190">
    <property type="term" value="F:aspartic-type endopeptidase activity"/>
    <property type="evidence" value="ECO:0007669"/>
    <property type="project" value="UniProtKB-KW"/>
</dbReference>
<dbReference type="InterPro" id="IPR033121">
    <property type="entry name" value="PEPTIDASE_A1"/>
</dbReference>
<dbReference type="SUPFAM" id="SSF50630">
    <property type="entry name" value="Acid proteases"/>
    <property type="match status" value="1"/>
</dbReference>
<dbReference type="PANTHER" id="PTHR47967">
    <property type="entry name" value="OS07G0603500 PROTEIN-RELATED"/>
    <property type="match status" value="1"/>
</dbReference>
<keyword evidence="2" id="KW-0645">Protease</keyword>
<evidence type="ECO:0000256" key="6">
    <source>
        <dbReference type="PIRSR" id="PIRSR601461-1"/>
    </source>
</evidence>
<keyword evidence="5" id="KW-0325">Glycoprotein</keyword>